<dbReference type="InterPro" id="IPR003598">
    <property type="entry name" value="Ig_sub2"/>
</dbReference>
<dbReference type="SMART" id="SM00408">
    <property type="entry name" value="IGc2"/>
    <property type="match status" value="2"/>
</dbReference>
<comment type="subcellular location">
    <subcellularLocation>
        <location evidence="1">Cell membrane</location>
    </subcellularLocation>
</comment>
<dbReference type="InterPro" id="IPR010357">
    <property type="entry name" value="TXNDC17_dom"/>
</dbReference>
<dbReference type="Gene3D" id="3.40.30.10">
    <property type="entry name" value="Glutaredoxin"/>
    <property type="match status" value="1"/>
</dbReference>
<dbReference type="InterPro" id="IPR036179">
    <property type="entry name" value="Ig-like_dom_sf"/>
</dbReference>
<organism evidence="11 12">
    <name type="scientific">Apolygus lucorum</name>
    <name type="common">Small green plant bug</name>
    <name type="synonym">Lygocoris lucorum</name>
    <dbReference type="NCBI Taxonomy" id="248454"/>
    <lineage>
        <taxon>Eukaryota</taxon>
        <taxon>Metazoa</taxon>
        <taxon>Ecdysozoa</taxon>
        <taxon>Arthropoda</taxon>
        <taxon>Hexapoda</taxon>
        <taxon>Insecta</taxon>
        <taxon>Pterygota</taxon>
        <taxon>Neoptera</taxon>
        <taxon>Paraneoptera</taxon>
        <taxon>Hemiptera</taxon>
        <taxon>Heteroptera</taxon>
        <taxon>Panheteroptera</taxon>
        <taxon>Cimicomorpha</taxon>
        <taxon>Miridae</taxon>
        <taxon>Mirini</taxon>
        <taxon>Apolygus</taxon>
    </lineage>
</organism>
<keyword evidence="4" id="KW-0732">Signal</keyword>
<dbReference type="GO" id="GO:0005886">
    <property type="term" value="C:plasma membrane"/>
    <property type="evidence" value="ECO:0007669"/>
    <property type="project" value="UniProtKB-SubCell"/>
</dbReference>
<dbReference type="PANTHER" id="PTHR12231:SF105">
    <property type="entry name" value="LACHESIN-LIKE PROTEIN"/>
    <property type="match status" value="1"/>
</dbReference>
<dbReference type="PANTHER" id="PTHR12231">
    <property type="entry name" value="CTX-RELATED TYPE I TRANSMEMBRANE PROTEIN"/>
    <property type="match status" value="1"/>
</dbReference>
<keyword evidence="3" id="KW-1003">Cell membrane</keyword>
<evidence type="ECO:0000313" key="11">
    <source>
        <dbReference type="EMBL" id="KAF6208627.1"/>
    </source>
</evidence>
<dbReference type="FunFam" id="2.60.40.10:FF:000328">
    <property type="entry name" value="CLUMA_CG000981, isoform A"/>
    <property type="match status" value="1"/>
</dbReference>
<dbReference type="GO" id="GO:0043005">
    <property type="term" value="C:neuron projection"/>
    <property type="evidence" value="ECO:0007669"/>
    <property type="project" value="TreeGrafter"/>
</dbReference>
<dbReference type="Pfam" id="PF06110">
    <property type="entry name" value="TXD17-like_Trx"/>
    <property type="match status" value="1"/>
</dbReference>
<evidence type="ECO:0000256" key="5">
    <source>
        <dbReference type="ARBA" id="ARBA00022737"/>
    </source>
</evidence>
<evidence type="ECO:0000256" key="2">
    <source>
        <dbReference type="ARBA" id="ARBA00016949"/>
    </source>
</evidence>
<evidence type="ECO:0000313" key="12">
    <source>
        <dbReference type="Proteomes" id="UP000466442"/>
    </source>
</evidence>
<dbReference type="SUPFAM" id="SSF52833">
    <property type="entry name" value="Thioredoxin-like"/>
    <property type="match status" value="1"/>
</dbReference>
<keyword evidence="12" id="KW-1185">Reference proteome</keyword>
<comment type="caution">
    <text evidence="11">The sequence shown here is derived from an EMBL/GenBank/DDBJ whole genome shotgun (WGS) entry which is preliminary data.</text>
</comment>
<dbReference type="Pfam" id="PF07679">
    <property type="entry name" value="I-set"/>
    <property type="match status" value="1"/>
</dbReference>
<evidence type="ECO:0000259" key="10">
    <source>
        <dbReference type="PROSITE" id="PS50835"/>
    </source>
</evidence>
<dbReference type="PROSITE" id="PS50835">
    <property type="entry name" value="IG_LIKE"/>
    <property type="match status" value="2"/>
</dbReference>
<evidence type="ECO:0000256" key="8">
    <source>
        <dbReference type="ARBA" id="ARBA00023180"/>
    </source>
</evidence>
<dbReference type="Pfam" id="PF13927">
    <property type="entry name" value="Ig_3"/>
    <property type="match status" value="1"/>
</dbReference>
<keyword evidence="8" id="KW-0325">Glycoprotein</keyword>
<evidence type="ECO:0000256" key="6">
    <source>
        <dbReference type="ARBA" id="ARBA00023136"/>
    </source>
</evidence>
<evidence type="ECO:0000256" key="1">
    <source>
        <dbReference type="ARBA" id="ARBA00004236"/>
    </source>
</evidence>
<dbReference type="InterPro" id="IPR036249">
    <property type="entry name" value="Thioredoxin-like_sf"/>
</dbReference>
<dbReference type="OrthoDB" id="10012075at2759"/>
<dbReference type="InterPro" id="IPR007110">
    <property type="entry name" value="Ig-like_dom"/>
</dbReference>
<dbReference type="SUPFAM" id="SSF48726">
    <property type="entry name" value="Immunoglobulin"/>
    <property type="match status" value="2"/>
</dbReference>
<protein>
    <recommendedName>
        <fullName evidence="2">Thioredoxin domain-containing protein 17</fullName>
    </recommendedName>
</protein>
<gene>
    <name evidence="11" type="ORF">GE061_017085</name>
</gene>
<dbReference type="Proteomes" id="UP000466442">
    <property type="component" value="Unassembled WGS sequence"/>
</dbReference>
<proteinExistence type="predicted"/>
<dbReference type="AlphaFoldDB" id="A0A8S9XI26"/>
<evidence type="ECO:0000256" key="7">
    <source>
        <dbReference type="ARBA" id="ARBA00023157"/>
    </source>
</evidence>
<dbReference type="InterPro" id="IPR051170">
    <property type="entry name" value="Neural/epithelial_adhesion"/>
</dbReference>
<sequence>MNITSPKNVVDEDWSPQFAEPIANVTVALGREAVLSCTVRNLGQLKVGWLKAEDQTVLSLDSKVVTHNMRVSVSHEPESDTWRLHIRQVKPSDKGCYMCQINTINMKKQIGCLDVHVPPDILDAGTSSDTEVQEGDNVTLVCSAVGQPVPRIQWRREDGRTFTVYNATQGFATVDTYSGEKLELVKVDYTQMGAYLCIASNDIPPAVSKRIVLKIAFIDVDHHYPPINMAEAMPESNDMIERMKEGDYAKVIEMADDLMGKGETVVLYFRGCVDEKTKKNWCTDCVKVEPVVEDFFKTTKFNKKIHLIEIHLCKDSMKDKNSPWKSNKDIMLKNVPTMILWKGSKDVRDKQMMKKDMLKMMFEDFIEK</sequence>
<dbReference type="InterPro" id="IPR003599">
    <property type="entry name" value="Ig_sub"/>
</dbReference>
<dbReference type="InterPro" id="IPR013783">
    <property type="entry name" value="Ig-like_fold"/>
</dbReference>
<feature type="domain" description="Ig-like" evidence="10">
    <location>
        <begin position="16"/>
        <end position="111"/>
    </location>
</feature>
<evidence type="ECO:0000256" key="9">
    <source>
        <dbReference type="ARBA" id="ARBA00023319"/>
    </source>
</evidence>
<accession>A0A8S9XI26</accession>
<dbReference type="SMART" id="SM00409">
    <property type="entry name" value="IG"/>
    <property type="match status" value="2"/>
</dbReference>
<dbReference type="Gene3D" id="2.60.40.10">
    <property type="entry name" value="Immunoglobulins"/>
    <property type="match status" value="2"/>
</dbReference>
<keyword evidence="7" id="KW-1015">Disulfide bond</keyword>
<dbReference type="EMBL" id="WIXP02000007">
    <property type="protein sequence ID" value="KAF6208627.1"/>
    <property type="molecule type" value="Genomic_DNA"/>
</dbReference>
<keyword evidence="6" id="KW-0472">Membrane</keyword>
<reference evidence="11" key="1">
    <citation type="journal article" date="2021" name="Mol. Ecol. Resour.">
        <title>Apolygus lucorum genome provides insights into omnivorousness and mesophyll feeding.</title>
        <authorList>
            <person name="Liu Y."/>
            <person name="Liu H."/>
            <person name="Wang H."/>
            <person name="Huang T."/>
            <person name="Liu B."/>
            <person name="Yang B."/>
            <person name="Yin L."/>
            <person name="Li B."/>
            <person name="Zhang Y."/>
            <person name="Zhang S."/>
            <person name="Jiang F."/>
            <person name="Zhang X."/>
            <person name="Ren Y."/>
            <person name="Wang B."/>
            <person name="Wang S."/>
            <person name="Lu Y."/>
            <person name="Wu K."/>
            <person name="Fan W."/>
            <person name="Wang G."/>
        </authorList>
    </citation>
    <scope>NUCLEOTIDE SEQUENCE</scope>
    <source>
        <strain evidence="11">12Hb</strain>
    </source>
</reference>
<dbReference type="InterPro" id="IPR013098">
    <property type="entry name" value="Ig_I-set"/>
</dbReference>
<keyword evidence="9" id="KW-0393">Immunoglobulin domain</keyword>
<keyword evidence="5" id="KW-0677">Repeat</keyword>
<name>A0A8S9XI26_APOLU</name>
<feature type="domain" description="Ig-like" evidence="10">
    <location>
        <begin position="119"/>
        <end position="208"/>
    </location>
</feature>
<evidence type="ECO:0000256" key="3">
    <source>
        <dbReference type="ARBA" id="ARBA00022475"/>
    </source>
</evidence>
<evidence type="ECO:0000256" key="4">
    <source>
        <dbReference type="ARBA" id="ARBA00022729"/>
    </source>
</evidence>